<dbReference type="AlphaFoldDB" id="A0AAD9HQL6"/>
<dbReference type="EMBL" id="MU842823">
    <property type="protein sequence ID" value="KAK2033278.1"/>
    <property type="molecule type" value="Genomic_DNA"/>
</dbReference>
<evidence type="ECO:0000313" key="1">
    <source>
        <dbReference type="EMBL" id="KAK2033278.1"/>
    </source>
</evidence>
<comment type="caution">
    <text evidence="1">The sequence shown here is derived from an EMBL/GenBank/DDBJ whole genome shotgun (WGS) entry which is preliminary data.</text>
</comment>
<organism evidence="1 2">
    <name type="scientific">Colletotrichum zoysiae</name>
    <dbReference type="NCBI Taxonomy" id="1216348"/>
    <lineage>
        <taxon>Eukaryota</taxon>
        <taxon>Fungi</taxon>
        <taxon>Dikarya</taxon>
        <taxon>Ascomycota</taxon>
        <taxon>Pezizomycotina</taxon>
        <taxon>Sordariomycetes</taxon>
        <taxon>Hypocreomycetidae</taxon>
        <taxon>Glomerellales</taxon>
        <taxon>Glomerellaceae</taxon>
        <taxon>Colletotrichum</taxon>
        <taxon>Colletotrichum graminicola species complex</taxon>
    </lineage>
</organism>
<accession>A0AAD9HQL6</accession>
<dbReference type="Proteomes" id="UP001232148">
    <property type="component" value="Unassembled WGS sequence"/>
</dbReference>
<keyword evidence="2" id="KW-1185">Reference proteome</keyword>
<proteinExistence type="predicted"/>
<protein>
    <submittedName>
        <fullName evidence="1">Uncharacterized protein</fullName>
    </submittedName>
</protein>
<gene>
    <name evidence="1" type="ORF">LX32DRAFT_103113</name>
</gene>
<sequence length="124" mass="14344">MALHPSLLSLPFVSGRGETHISVLQRLPTRSLRPARLSRRHIPMYAPVEGRVTNGDEGWRVADGMLPRPRRRLRGVETGTRQTTNRLYPRVITEEEIILFAFSEEYSSFEIFYILSCWIRGGWC</sequence>
<evidence type="ECO:0000313" key="2">
    <source>
        <dbReference type="Proteomes" id="UP001232148"/>
    </source>
</evidence>
<reference evidence="1" key="1">
    <citation type="submission" date="2021-06" db="EMBL/GenBank/DDBJ databases">
        <title>Comparative genomics, transcriptomics and evolutionary studies reveal genomic signatures of adaptation to plant cell wall in hemibiotrophic fungi.</title>
        <authorList>
            <consortium name="DOE Joint Genome Institute"/>
            <person name="Baroncelli R."/>
            <person name="Diaz J.F."/>
            <person name="Benocci T."/>
            <person name="Peng M."/>
            <person name="Battaglia E."/>
            <person name="Haridas S."/>
            <person name="Andreopoulos W."/>
            <person name="Labutti K."/>
            <person name="Pangilinan J."/>
            <person name="Floch G.L."/>
            <person name="Makela M.R."/>
            <person name="Henrissat B."/>
            <person name="Grigoriev I.V."/>
            <person name="Crouch J.A."/>
            <person name="De Vries R.P."/>
            <person name="Sukno S.A."/>
            <person name="Thon M.R."/>
        </authorList>
    </citation>
    <scope>NUCLEOTIDE SEQUENCE</scope>
    <source>
        <strain evidence="1">MAFF235873</strain>
    </source>
</reference>
<name>A0AAD9HQL6_9PEZI</name>